<evidence type="ECO:0000313" key="3">
    <source>
        <dbReference type="Proteomes" id="UP000054721"/>
    </source>
</evidence>
<accession>A0A0V1LFX9</accession>
<comment type="caution">
    <text evidence="2">The sequence shown here is derived from an EMBL/GenBank/DDBJ whole genome shotgun (WGS) entry which is preliminary data.</text>
</comment>
<keyword evidence="3" id="KW-1185">Reference proteome</keyword>
<evidence type="ECO:0000256" key="1">
    <source>
        <dbReference type="SAM" id="MobiDB-lite"/>
    </source>
</evidence>
<dbReference type="Proteomes" id="UP000054721">
    <property type="component" value="Unassembled WGS sequence"/>
</dbReference>
<evidence type="ECO:0000313" key="2">
    <source>
        <dbReference type="EMBL" id="KRZ58405.1"/>
    </source>
</evidence>
<dbReference type="EMBL" id="JYDW01000057">
    <property type="protein sequence ID" value="KRZ58405.1"/>
    <property type="molecule type" value="Genomic_DNA"/>
</dbReference>
<sequence>MRHRRREARFASLDPRVWAPGPREAGCGEGRQVPSSTQTRVFRRLQGVVRPNPVLAPITTGRESSPARGTVLGIQSGRRCPTLCSTVAASCPLPPSVSFPVSRTSSSLRCVPNRFPMSSRACRLLPPWSSPLGGLGGRLARCWPTYEAGIHQRRARTPTGPQSSGLRHGVARSG</sequence>
<protein>
    <submittedName>
        <fullName evidence="2">Uncharacterized protein</fullName>
    </submittedName>
</protein>
<dbReference type="AlphaFoldDB" id="A0A0V1LFX9"/>
<name>A0A0V1LFX9_9BILA</name>
<organism evidence="2 3">
    <name type="scientific">Trichinella nativa</name>
    <dbReference type="NCBI Taxonomy" id="6335"/>
    <lineage>
        <taxon>Eukaryota</taxon>
        <taxon>Metazoa</taxon>
        <taxon>Ecdysozoa</taxon>
        <taxon>Nematoda</taxon>
        <taxon>Enoplea</taxon>
        <taxon>Dorylaimia</taxon>
        <taxon>Trichinellida</taxon>
        <taxon>Trichinellidae</taxon>
        <taxon>Trichinella</taxon>
    </lineage>
</organism>
<proteinExistence type="predicted"/>
<feature type="region of interest" description="Disordered" evidence="1">
    <location>
        <begin position="153"/>
        <end position="174"/>
    </location>
</feature>
<reference evidence="2 3" key="1">
    <citation type="submission" date="2015-05" db="EMBL/GenBank/DDBJ databases">
        <title>Evolution of Trichinella species and genotypes.</title>
        <authorList>
            <person name="Korhonen P.K."/>
            <person name="Edoardo P."/>
            <person name="Giuseppe L.R."/>
            <person name="Gasser R.B."/>
        </authorList>
    </citation>
    <scope>NUCLEOTIDE SEQUENCE [LARGE SCALE GENOMIC DNA]</scope>
    <source>
        <strain evidence="2">ISS10</strain>
    </source>
</reference>
<gene>
    <name evidence="2" type="ORF">T02_15981</name>
</gene>